<feature type="domain" description="MPN" evidence="6">
    <location>
        <begin position="1"/>
        <end position="70"/>
    </location>
</feature>
<comment type="caution">
    <text evidence="7">The sequence shown here is derived from an EMBL/GenBank/DDBJ whole genome shotgun (WGS) entry which is preliminary data.</text>
</comment>
<dbReference type="EMBL" id="QFLI01000002">
    <property type="protein sequence ID" value="PXY01861.1"/>
    <property type="molecule type" value="Genomic_DNA"/>
</dbReference>
<dbReference type="AlphaFoldDB" id="A0A2V3ZZY8"/>
<evidence type="ECO:0000259" key="6">
    <source>
        <dbReference type="PROSITE" id="PS50249"/>
    </source>
</evidence>
<evidence type="ECO:0000256" key="2">
    <source>
        <dbReference type="ARBA" id="ARBA00022723"/>
    </source>
</evidence>
<evidence type="ECO:0000313" key="7">
    <source>
        <dbReference type="EMBL" id="PXY01861.1"/>
    </source>
</evidence>
<dbReference type="PANTHER" id="PTHR30471">
    <property type="entry name" value="DNA REPAIR PROTEIN RADC"/>
    <property type="match status" value="1"/>
</dbReference>
<evidence type="ECO:0000256" key="1">
    <source>
        <dbReference type="ARBA" id="ARBA00022670"/>
    </source>
</evidence>
<organism evidence="7 8">
    <name type="scientific">Marinifilum breve</name>
    <dbReference type="NCBI Taxonomy" id="2184082"/>
    <lineage>
        <taxon>Bacteria</taxon>
        <taxon>Pseudomonadati</taxon>
        <taxon>Bacteroidota</taxon>
        <taxon>Bacteroidia</taxon>
        <taxon>Marinilabiliales</taxon>
        <taxon>Marinifilaceae</taxon>
    </lineage>
</organism>
<evidence type="ECO:0000313" key="8">
    <source>
        <dbReference type="Proteomes" id="UP000248079"/>
    </source>
</evidence>
<dbReference type="RefSeq" id="WP_110359498.1">
    <property type="nucleotide sequence ID" value="NZ_QFLI01000002.1"/>
</dbReference>
<dbReference type="GO" id="GO:0008237">
    <property type="term" value="F:metallopeptidase activity"/>
    <property type="evidence" value="ECO:0007669"/>
    <property type="project" value="UniProtKB-KW"/>
</dbReference>
<keyword evidence="3" id="KW-0378">Hydrolase</keyword>
<dbReference type="GO" id="GO:0046872">
    <property type="term" value="F:metal ion binding"/>
    <property type="evidence" value="ECO:0007669"/>
    <property type="project" value="UniProtKB-KW"/>
</dbReference>
<dbReference type="GO" id="GO:0006508">
    <property type="term" value="P:proteolysis"/>
    <property type="evidence" value="ECO:0007669"/>
    <property type="project" value="UniProtKB-KW"/>
</dbReference>
<evidence type="ECO:0000256" key="4">
    <source>
        <dbReference type="ARBA" id="ARBA00022833"/>
    </source>
</evidence>
<name>A0A2V3ZZY8_9BACT</name>
<gene>
    <name evidence="7" type="ORF">DF185_04210</name>
</gene>
<protein>
    <recommendedName>
        <fullName evidence="6">MPN domain-containing protein</fullName>
    </recommendedName>
</protein>
<keyword evidence="8" id="KW-1185">Reference proteome</keyword>
<keyword evidence="5" id="KW-0482">Metalloprotease</keyword>
<dbReference type="InterPro" id="IPR025657">
    <property type="entry name" value="RadC_JAB"/>
</dbReference>
<proteinExistence type="predicted"/>
<dbReference type="Pfam" id="PF04002">
    <property type="entry name" value="RadC"/>
    <property type="match status" value="1"/>
</dbReference>
<dbReference type="InterPro" id="IPR037518">
    <property type="entry name" value="MPN"/>
</dbReference>
<keyword evidence="4" id="KW-0862">Zinc</keyword>
<dbReference type="Proteomes" id="UP000248079">
    <property type="component" value="Unassembled WGS sequence"/>
</dbReference>
<sequence length="70" mass="7746">MEGGTSSVTVDPKLVFQFALKCNASNIILMHNHTSRILMASDADIQITRKLAQEGELMDLPMIDHLIFSS</sequence>
<accession>A0A2V3ZZY8</accession>
<keyword evidence="1" id="KW-0645">Protease</keyword>
<reference evidence="7 8" key="1">
    <citation type="submission" date="2018-05" db="EMBL/GenBank/DDBJ databases">
        <title>Marinifilum breve JC075T sp. nov., a marine bacterium isolated from Yongle Blue Hole in the South China Sea.</title>
        <authorList>
            <person name="Fu T."/>
        </authorList>
    </citation>
    <scope>NUCLEOTIDE SEQUENCE [LARGE SCALE GENOMIC DNA]</scope>
    <source>
        <strain evidence="7 8">JC075</strain>
    </source>
</reference>
<dbReference type="InterPro" id="IPR001405">
    <property type="entry name" value="UPF0758"/>
</dbReference>
<dbReference type="Gene3D" id="3.40.140.10">
    <property type="entry name" value="Cytidine Deaminase, domain 2"/>
    <property type="match status" value="1"/>
</dbReference>
<keyword evidence="2" id="KW-0479">Metal-binding</keyword>
<dbReference type="PROSITE" id="PS50249">
    <property type="entry name" value="MPN"/>
    <property type="match status" value="1"/>
</dbReference>
<dbReference type="PANTHER" id="PTHR30471:SF3">
    <property type="entry name" value="UPF0758 PROTEIN YEES-RELATED"/>
    <property type="match status" value="1"/>
</dbReference>
<evidence type="ECO:0000256" key="3">
    <source>
        <dbReference type="ARBA" id="ARBA00022801"/>
    </source>
</evidence>
<evidence type="ECO:0000256" key="5">
    <source>
        <dbReference type="ARBA" id="ARBA00023049"/>
    </source>
</evidence>
<dbReference type="OrthoDB" id="9804482at2"/>